<dbReference type="Proteomes" id="UP000005289">
    <property type="component" value="Chromosome"/>
</dbReference>
<name>W0DTG6_9GAMM</name>
<evidence type="ECO:0000313" key="1">
    <source>
        <dbReference type="EMBL" id="AHF00274.1"/>
    </source>
</evidence>
<dbReference type="EMBL" id="CP007029">
    <property type="protein sequence ID" value="AHF00274.1"/>
    <property type="molecule type" value="Genomic_DNA"/>
</dbReference>
<dbReference type="HOGENOM" id="CLU_3190156_0_0_6"/>
<sequence>MRTGRLGVNKEIENSLNPPEWVDRVPEVLPGYPDRIVPKPRVIKRT</sequence>
<dbReference type="AlphaFoldDB" id="W0DTG6"/>
<proteinExistence type="predicted"/>
<dbReference type="KEGG" id="tti:THITH_15150"/>
<keyword evidence="2" id="KW-1185">Reference proteome</keyword>
<gene>
    <name evidence="1" type="ORF">THITH_15150</name>
</gene>
<accession>W0DTG6</accession>
<evidence type="ECO:0000313" key="2">
    <source>
        <dbReference type="Proteomes" id="UP000005289"/>
    </source>
</evidence>
<reference evidence="1 2" key="1">
    <citation type="submission" date="2013-12" db="EMBL/GenBank/DDBJ databases">
        <authorList>
            <consortium name="DOE Joint Genome Institute"/>
            <person name="Muyzer G."/>
            <person name="Huntemann M."/>
            <person name="Han J."/>
            <person name="Chen A."/>
            <person name="Kyrpides N."/>
            <person name="Mavromatis K."/>
            <person name="Markowitz V."/>
            <person name="Palaniappan K."/>
            <person name="Ivanova N."/>
            <person name="Schaumberg A."/>
            <person name="Pati A."/>
            <person name="Liolios K."/>
            <person name="Nordberg H.P."/>
            <person name="Cantor M.N."/>
            <person name="Hua S.X."/>
            <person name="Woyke T."/>
        </authorList>
    </citation>
    <scope>NUCLEOTIDE SEQUENCE [LARGE SCALE GENOMIC DNA]</scope>
    <source>
        <strain evidence="1 2">ARh 1</strain>
    </source>
</reference>
<protein>
    <submittedName>
        <fullName evidence="1">Uncharacterized protein</fullName>
    </submittedName>
</protein>
<organism evidence="1 2">
    <name type="scientific">Thioalkalivibrio paradoxus ARh 1</name>
    <dbReference type="NCBI Taxonomy" id="713585"/>
    <lineage>
        <taxon>Bacteria</taxon>
        <taxon>Pseudomonadati</taxon>
        <taxon>Pseudomonadota</taxon>
        <taxon>Gammaproteobacteria</taxon>
        <taxon>Chromatiales</taxon>
        <taxon>Ectothiorhodospiraceae</taxon>
        <taxon>Thioalkalivibrio</taxon>
    </lineage>
</organism>